<evidence type="ECO:0000256" key="11">
    <source>
        <dbReference type="ARBA" id="ARBA00023242"/>
    </source>
</evidence>
<keyword evidence="7 13" id="KW-0479">Metal-binding</keyword>
<name>A0ABR2ZTP5_9AGAR</name>
<dbReference type="PRINTS" id="PR01365">
    <property type="entry name" value="TELOMERASERT"/>
</dbReference>
<accession>A0ABR2ZTP5</accession>
<keyword evidence="10 13" id="KW-0695">RNA-directed DNA polymerase</keyword>
<dbReference type="EMBL" id="JBBXMP010000052">
    <property type="protein sequence ID" value="KAL0065057.1"/>
    <property type="molecule type" value="Genomic_DNA"/>
</dbReference>
<dbReference type="InterPro" id="IPR021891">
    <property type="entry name" value="Telomerase_RBD"/>
</dbReference>
<dbReference type="GO" id="GO:0003964">
    <property type="term" value="F:RNA-directed DNA polymerase activity"/>
    <property type="evidence" value="ECO:0007669"/>
    <property type="project" value="UniProtKB-KW"/>
</dbReference>
<evidence type="ECO:0000256" key="8">
    <source>
        <dbReference type="ARBA" id="ARBA00022842"/>
    </source>
</evidence>
<keyword evidence="6 13" id="KW-0548">Nucleotidyltransferase</keyword>
<keyword evidence="5 13" id="KW-0808">Transferase</keyword>
<dbReference type="InterPro" id="IPR003545">
    <property type="entry name" value="Telomerase_RT"/>
</dbReference>
<keyword evidence="8 13" id="KW-0460">Magnesium</keyword>
<protein>
    <recommendedName>
        <fullName evidence="3 13">Telomerase reverse transcriptase</fullName>
        <ecNumber evidence="2 13">2.7.7.49</ecNumber>
    </recommendedName>
    <alternativeName>
        <fullName evidence="13">Telomerase catalytic subunit</fullName>
    </alternativeName>
</protein>
<feature type="domain" description="Reverse transcriptase" evidence="14">
    <location>
        <begin position="596"/>
        <end position="920"/>
    </location>
</feature>
<organism evidence="15 16">
    <name type="scientific">Marasmius tenuissimus</name>
    <dbReference type="NCBI Taxonomy" id="585030"/>
    <lineage>
        <taxon>Eukaryota</taxon>
        <taxon>Fungi</taxon>
        <taxon>Dikarya</taxon>
        <taxon>Basidiomycota</taxon>
        <taxon>Agaricomycotina</taxon>
        <taxon>Agaricomycetes</taxon>
        <taxon>Agaricomycetidae</taxon>
        <taxon>Agaricales</taxon>
        <taxon>Marasmiineae</taxon>
        <taxon>Marasmiaceae</taxon>
        <taxon>Marasmius</taxon>
    </lineage>
</organism>
<gene>
    <name evidence="15" type="primary">EST2</name>
    <name evidence="15" type="ORF">AAF712_007893</name>
</gene>
<dbReference type="SMART" id="SM00975">
    <property type="entry name" value="Telomerase_RBD"/>
    <property type="match status" value="1"/>
</dbReference>
<dbReference type="CDD" id="cd01648">
    <property type="entry name" value="TERT"/>
    <property type="match status" value="1"/>
</dbReference>
<dbReference type="EC" id="2.7.7.49" evidence="2 13"/>
<evidence type="ECO:0000256" key="13">
    <source>
        <dbReference type="RuleBase" id="RU365061"/>
    </source>
</evidence>
<evidence type="ECO:0000256" key="10">
    <source>
        <dbReference type="ARBA" id="ARBA00022918"/>
    </source>
</evidence>
<dbReference type="PROSITE" id="PS50878">
    <property type="entry name" value="RT_POL"/>
    <property type="match status" value="1"/>
</dbReference>
<evidence type="ECO:0000256" key="6">
    <source>
        <dbReference type="ARBA" id="ARBA00022695"/>
    </source>
</evidence>
<evidence type="ECO:0000256" key="5">
    <source>
        <dbReference type="ARBA" id="ARBA00022679"/>
    </source>
</evidence>
<comment type="function">
    <text evidence="13">Telomerase is a ribonucleoprotein enzyme essential for the replication of chromosome termini in most eukaryotes. It elongates telomeres. It is a reverse transcriptase that adds simple sequence repeats to chromosome ends by copying a template sequence within the RNA component of the enzyme.</text>
</comment>
<evidence type="ECO:0000313" key="15">
    <source>
        <dbReference type="EMBL" id="KAL0065057.1"/>
    </source>
</evidence>
<keyword evidence="16" id="KW-1185">Reference proteome</keyword>
<comment type="similarity">
    <text evidence="1 13">Belongs to the reverse transcriptase family. Telomerase subfamily.</text>
</comment>
<proteinExistence type="inferred from homology"/>
<evidence type="ECO:0000313" key="16">
    <source>
        <dbReference type="Proteomes" id="UP001437256"/>
    </source>
</evidence>
<dbReference type="Gene3D" id="1.10.132.70">
    <property type="match status" value="1"/>
</dbReference>
<keyword evidence="9 13" id="KW-0779">Telomere</keyword>
<dbReference type="InterPro" id="IPR049139">
    <property type="entry name" value="TERT_C"/>
</dbReference>
<reference evidence="15 16" key="1">
    <citation type="submission" date="2024-05" db="EMBL/GenBank/DDBJ databases">
        <title>A draft genome resource for the thread blight pathogen Marasmius tenuissimus strain MS-2.</title>
        <authorList>
            <person name="Yulfo-Soto G.E."/>
            <person name="Baruah I.K."/>
            <person name="Amoako-Attah I."/>
            <person name="Bukari Y."/>
            <person name="Meinhardt L.W."/>
            <person name="Bailey B.A."/>
            <person name="Cohen S.P."/>
        </authorList>
    </citation>
    <scope>NUCLEOTIDE SEQUENCE [LARGE SCALE GENOMIC DNA]</scope>
    <source>
        <strain evidence="15 16">MS-2</strain>
    </source>
</reference>
<evidence type="ECO:0000256" key="2">
    <source>
        <dbReference type="ARBA" id="ARBA00012493"/>
    </source>
</evidence>
<evidence type="ECO:0000256" key="12">
    <source>
        <dbReference type="ARBA" id="ARBA00048173"/>
    </source>
</evidence>
<evidence type="ECO:0000259" key="14">
    <source>
        <dbReference type="PROSITE" id="PS50878"/>
    </source>
</evidence>
<keyword evidence="4 13" id="KW-0158">Chromosome</keyword>
<comment type="caution">
    <text evidence="15">The sequence shown here is derived from an EMBL/GenBank/DDBJ whole genome shotgun (WGS) entry which is preliminary data.</text>
</comment>
<dbReference type="Gene3D" id="1.10.357.90">
    <property type="match status" value="1"/>
</dbReference>
<evidence type="ECO:0000256" key="7">
    <source>
        <dbReference type="ARBA" id="ARBA00022723"/>
    </source>
</evidence>
<evidence type="ECO:0000256" key="4">
    <source>
        <dbReference type="ARBA" id="ARBA00022454"/>
    </source>
</evidence>
<keyword evidence="11 13" id="KW-0539">Nucleus</keyword>
<dbReference type="Pfam" id="PF12009">
    <property type="entry name" value="Telomerase_RBD"/>
    <property type="match status" value="1"/>
</dbReference>
<sequence length="1058" mass="121447">MESKFPTAALLESYFPTIMKLHDYLTHLNNEVSCPVLQKEGDPLPYRNLIETAYVATDFPLPLDKGVPLEPVSELTSMEPPTIRDVIRRSQRHLLHLKAPNLLTLGYKLTQCGVTNVFVNTLVTALQGSEWSLLLKRIGMQAMLHLLTRTSLFLSLPNGCLCQMTGQPIYAIKSSTSGKIAKSPDSVSNATRATGRKRKAICCPNDERPAKRLKIHPSRNQQSFREAEITKRSPAEVLLIRQRFLYSRPIFFKGTNQITVGLPPNHILNCLESPFPNVPGISHGQVDPNSRIQEKNARHLAKYIFSRQYGIPSAFMFFKSSEREAYKIPDFVNREDDIKVPFQRWDKKTRTPKRLHQVLPMLEKLIWRHSKCKYRLLRDRTCPSKIKGREMSNEVILEMVSENKLLSQLSRGDTSLDTAGNSISVMGLTQAEREAKRKPQFSEFCCTYEEVYRFVVQVVQSVIPKAFWGSKNNFDQICQHIKTFVTARRYDKVSLHLVLQGFSTAACDWLLPPGNGTKQQSTPVTDSLKRRELLEDFLFWVFDSFIVSLIRTTFYVTESSAFRNRILYFRHDDWNTLSAPLLKDLKEEKFEKISEVEAQALLQQRKLGFSFVRLLPKDLGVRPIVNLRRKQASLLYGEQSINRLLQAALRILNYEKDTQPDRLGAACLGTDDHYTKLKEYKLRLPRNPDGSLPKLYFVKVDVQACFDTIDQTKLLEILRDLISEDSYAIQRYTQVSPALSSSKTMYRKQAWPDGMHPHFVKYATDLANALRHTIFVDQVSCQVESRDELLDLLEQHIKENIVKIGNSYYRQKVGIPQGSSLSTILCAFFYGDMEKQFGAFAGDSQSVLLRNVDDYLFITTRPDKAAGFVRMMYKGIPAGHPDYGCFISKGKTLTNFHYDEEIMNVTGPKDRSFPWCGYLIDMRDLSICVDYTRYYNGYLRDSVTVDRGCKAGREFRRKMLVLAKTRGHAIFNDPQLNSEDAVFTNVYQNFFLTAMKMHCFLRHWDIKAKKNKGFIYETIKQMLSYCFVSIRNKTLNKVAKENGASVALEKPDVVWSGV</sequence>
<dbReference type="Gene3D" id="3.30.70.2630">
    <property type="match status" value="1"/>
</dbReference>
<dbReference type="PANTHER" id="PTHR12066">
    <property type="entry name" value="TELOMERASE REVERSE TRANSCRIPTASE"/>
    <property type="match status" value="1"/>
</dbReference>
<evidence type="ECO:0000256" key="3">
    <source>
        <dbReference type="ARBA" id="ARBA00016182"/>
    </source>
</evidence>
<comment type="subcellular location">
    <subcellularLocation>
        <location evidence="13">Nucleus</location>
    </subcellularLocation>
    <subcellularLocation>
        <location evidence="13">Chromosome</location>
        <location evidence="13">Telomere</location>
    </subcellularLocation>
</comment>
<evidence type="ECO:0000256" key="9">
    <source>
        <dbReference type="ARBA" id="ARBA00022895"/>
    </source>
</evidence>
<dbReference type="PANTHER" id="PTHR12066:SF0">
    <property type="entry name" value="TELOMERASE REVERSE TRANSCRIPTASE"/>
    <property type="match status" value="1"/>
</dbReference>
<comment type="catalytic activity">
    <reaction evidence="12 13">
        <text>DNA(n) + a 2'-deoxyribonucleoside 5'-triphosphate = DNA(n+1) + diphosphate</text>
        <dbReference type="Rhea" id="RHEA:22508"/>
        <dbReference type="Rhea" id="RHEA-COMP:17339"/>
        <dbReference type="Rhea" id="RHEA-COMP:17340"/>
        <dbReference type="ChEBI" id="CHEBI:33019"/>
        <dbReference type="ChEBI" id="CHEBI:61560"/>
        <dbReference type="ChEBI" id="CHEBI:173112"/>
        <dbReference type="EC" id="2.7.7.49"/>
    </reaction>
</comment>
<dbReference type="Pfam" id="PF21399">
    <property type="entry name" value="TERT_C"/>
    <property type="match status" value="1"/>
</dbReference>
<evidence type="ECO:0000256" key="1">
    <source>
        <dbReference type="ARBA" id="ARBA00008001"/>
    </source>
</evidence>
<dbReference type="InterPro" id="IPR000477">
    <property type="entry name" value="RT_dom"/>
</dbReference>
<dbReference type="Proteomes" id="UP001437256">
    <property type="component" value="Unassembled WGS sequence"/>
</dbReference>